<evidence type="ECO:0000256" key="3">
    <source>
        <dbReference type="ARBA" id="ARBA00022676"/>
    </source>
</evidence>
<keyword evidence="4" id="KW-0808">Transferase</keyword>
<dbReference type="EMBL" id="ACVN02000148">
    <property type="protein sequence ID" value="ERK57734.1"/>
    <property type="molecule type" value="Genomic_DNA"/>
</dbReference>
<sequence length="665" mass="73871">MSTDTNESAGLREVAHVFLAEADDADGMALCIDKPLKEQELTHVLDPAAVPEEDRISRSSLRVRPGKRASFGSYFNAFPAGYWQWWTPVTEVTLRVRTSGTGRIIVSSSRARALGPAGPQGRSGKSAFSSVAASRQVSGPGVTTEFALPLKNFGDGGWYWFDLVASADEPLVLDGAAWLVADNGRRGTVTLGMTTFNRPADAVQNVLRVANARELDDCVREMLVVDQGNQPVRGDSCYVEAEKAMNGRLRVIEQGNLGGSGGYARGMYETVKGSNGARSDYFMTLDDDIEIEPESIFRSCVFADYLTSPAIVGSHMFDINRRSSLLAYAEVVDEYRFNWGPIPGLGDIDFSDEGLRSIAELHRRWDADYNGWWMCLIPRCVIEEIGLPLPVFIKWDDSEYSLRARAHGYPTISLPGSATWHASWIDKDDATDWQAYFHERNRLIAALLHSPYAVGGRMLRESINVLTKHALSMQYYAATLVSQAIDDVFAGPDRLHDILESKAAETRALKNDFVDGPVITNLSERPPIRAERAVPLIVKAKQPNPRTLIPWAATVAIRQVFKKPTELSRTYPERAVAKGDAAWFYLPKLDSALVSNSTGNGVSLYQRDPQQARRFLGKDVVLHAQLAKAWPRLARTYRKALPRITSMEEWGRTFAKYPEEQDQSS</sequence>
<dbReference type="Pfam" id="PF13641">
    <property type="entry name" value="Glyco_tranf_2_3"/>
    <property type="match status" value="1"/>
</dbReference>
<comment type="similarity">
    <text evidence="2">Belongs to the glycosyltransferase 2 family.</text>
</comment>
<feature type="domain" description="Galactofuranosyltransferase-2 C-terminal" evidence="6">
    <location>
        <begin position="458"/>
        <end position="655"/>
    </location>
</feature>
<name>U2QNE4_9ACTN</name>
<keyword evidence="8" id="KW-1185">Reference proteome</keyword>
<dbReference type="Pfam" id="PF17994">
    <property type="entry name" value="Glft2_N"/>
    <property type="match status" value="1"/>
</dbReference>
<comment type="caution">
    <text evidence="7">The sequence shown here is derived from an EMBL/GenBank/DDBJ whole genome shotgun (WGS) entry which is preliminary data.</text>
</comment>
<evidence type="ECO:0000256" key="1">
    <source>
        <dbReference type="ARBA" id="ARBA00004776"/>
    </source>
</evidence>
<organism evidence="7 8">
    <name type="scientific">Propionibacterium acidifaciens F0233</name>
    <dbReference type="NCBI Taxonomy" id="553198"/>
    <lineage>
        <taxon>Bacteria</taxon>
        <taxon>Bacillati</taxon>
        <taxon>Actinomycetota</taxon>
        <taxon>Actinomycetes</taxon>
        <taxon>Propionibacteriales</taxon>
        <taxon>Propionibacteriaceae</taxon>
        <taxon>Propionibacterium</taxon>
    </lineage>
</organism>
<reference evidence="7" key="1">
    <citation type="submission" date="2013-08" db="EMBL/GenBank/DDBJ databases">
        <authorList>
            <person name="Durkin A.S."/>
            <person name="Haft D.R."/>
            <person name="McCorrison J."/>
            <person name="Torralba M."/>
            <person name="Gillis M."/>
            <person name="Haft D.H."/>
            <person name="Methe B."/>
            <person name="Sutton G."/>
            <person name="Nelson K.E."/>
        </authorList>
    </citation>
    <scope>NUCLEOTIDE SEQUENCE [LARGE SCALE GENOMIC DNA]</scope>
    <source>
        <strain evidence="7">F0233</strain>
    </source>
</reference>
<dbReference type="InterPro" id="IPR045699">
    <property type="entry name" value="GlfT2_C"/>
</dbReference>
<dbReference type="GeneID" id="95359831"/>
<protein>
    <submittedName>
        <fullName evidence="7">Glycosyltransferase-like family 2</fullName>
    </submittedName>
</protein>
<dbReference type="PANTHER" id="PTHR43179:SF12">
    <property type="entry name" value="GALACTOFURANOSYLTRANSFERASE GLFT2"/>
    <property type="match status" value="1"/>
</dbReference>
<evidence type="ECO:0000256" key="4">
    <source>
        <dbReference type="ARBA" id="ARBA00022679"/>
    </source>
</evidence>
<dbReference type="Gene3D" id="3.90.550.60">
    <property type="match status" value="1"/>
</dbReference>
<evidence type="ECO:0000259" key="5">
    <source>
        <dbReference type="Pfam" id="PF17994"/>
    </source>
</evidence>
<dbReference type="Pfam" id="PF19320">
    <property type="entry name" value="GlfT2_domain3"/>
    <property type="match status" value="1"/>
</dbReference>
<dbReference type="RefSeq" id="WP_021797304.1">
    <property type="nucleotide sequence ID" value="NZ_ACVN02000148.1"/>
</dbReference>
<accession>U2QNE4</accession>
<dbReference type="InterPro" id="IPR040492">
    <property type="entry name" value="GlfT2_N"/>
</dbReference>
<evidence type="ECO:0000313" key="8">
    <source>
        <dbReference type="Proteomes" id="UP000017052"/>
    </source>
</evidence>
<evidence type="ECO:0000313" key="7">
    <source>
        <dbReference type="EMBL" id="ERK57734.1"/>
    </source>
</evidence>
<evidence type="ECO:0000256" key="2">
    <source>
        <dbReference type="ARBA" id="ARBA00006739"/>
    </source>
</evidence>
<gene>
    <name evidence="7" type="ORF">HMPREF0682_1791</name>
</gene>
<dbReference type="AlphaFoldDB" id="U2QNE4"/>
<feature type="domain" description="Galactofuranosyltransferase GlfT2 N-terminal" evidence="5">
    <location>
        <begin position="56"/>
        <end position="179"/>
    </location>
</feature>
<dbReference type="GO" id="GO:0016757">
    <property type="term" value="F:glycosyltransferase activity"/>
    <property type="evidence" value="ECO:0007669"/>
    <property type="project" value="UniProtKB-KW"/>
</dbReference>
<dbReference type="PANTHER" id="PTHR43179">
    <property type="entry name" value="RHAMNOSYLTRANSFERASE WBBL"/>
    <property type="match status" value="1"/>
</dbReference>
<evidence type="ECO:0000259" key="6">
    <source>
        <dbReference type="Pfam" id="PF19320"/>
    </source>
</evidence>
<dbReference type="Proteomes" id="UP000017052">
    <property type="component" value="Unassembled WGS sequence"/>
</dbReference>
<dbReference type="SUPFAM" id="SSF53448">
    <property type="entry name" value="Nucleotide-diphospho-sugar transferases"/>
    <property type="match status" value="1"/>
</dbReference>
<comment type="pathway">
    <text evidence="1">Cell wall biogenesis; cell wall polysaccharide biosynthesis.</text>
</comment>
<keyword evidence="3" id="KW-0328">Glycosyltransferase</keyword>
<dbReference type="InterPro" id="IPR029044">
    <property type="entry name" value="Nucleotide-diphossugar_trans"/>
</dbReference>
<proteinExistence type="inferred from homology"/>